<dbReference type="AlphaFoldDB" id="A0A2V1IPU7"/>
<protein>
    <submittedName>
        <fullName evidence="1">Uncharacterized protein</fullName>
    </submittedName>
</protein>
<accession>A0A2V1IPU7</accession>
<gene>
    <name evidence="1" type="ORF">C5O23_08450</name>
</gene>
<reference evidence="2" key="1">
    <citation type="submission" date="2018-02" db="EMBL/GenBank/DDBJ databases">
        <authorList>
            <person name="Clavel T."/>
            <person name="Strowig T."/>
        </authorList>
    </citation>
    <scope>NUCLEOTIDE SEQUENCE [LARGE SCALE GENOMIC DNA]</scope>
    <source>
        <strain evidence="2">DSM 103720</strain>
    </source>
</reference>
<evidence type="ECO:0000313" key="1">
    <source>
        <dbReference type="EMBL" id="PWB01790.1"/>
    </source>
</evidence>
<name>A0A2V1IPU7_9BACT</name>
<keyword evidence="2" id="KW-1185">Reference proteome</keyword>
<evidence type="ECO:0000313" key="2">
    <source>
        <dbReference type="Proteomes" id="UP000244905"/>
    </source>
</evidence>
<proteinExistence type="predicted"/>
<comment type="caution">
    <text evidence="1">The sequence shown here is derived from an EMBL/GenBank/DDBJ whole genome shotgun (WGS) entry which is preliminary data.</text>
</comment>
<dbReference type="Proteomes" id="UP000244905">
    <property type="component" value="Unassembled WGS sequence"/>
</dbReference>
<dbReference type="EMBL" id="PUEC01000018">
    <property type="protein sequence ID" value="PWB01790.1"/>
    <property type="molecule type" value="Genomic_DNA"/>
</dbReference>
<sequence>MFLSIAPVMLLQSYSIILLIPNINLRYCVAPRCGIIRNRASKFEFIKECLQMSEICFWERGESNKM</sequence>
<organism evidence="1 2">
    <name type="scientific">Duncaniella muris</name>
    <dbReference type="NCBI Taxonomy" id="2094150"/>
    <lineage>
        <taxon>Bacteria</taxon>
        <taxon>Pseudomonadati</taxon>
        <taxon>Bacteroidota</taxon>
        <taxon>Bacteroidia</taxon>
        <taxon>Bacteroidales</taxon>
        <taxon>Muribaculaceae</taxon>
        <taxon>Duncaniella</taxon>
    </lineage>
</organism>